<proteinExistence type="predicted"/>
<dbReference type="RefSeq" id="WP_126466105.1">
    <property type="nucleotide sequence ID" value="NZ_LR134523.1"/>
</dbReference>
<feature type="domain" description="SLH" evidence="3">
    <location>
        <begin position="364"/>
        <end position="427"/>
    </location>
</feature>
<sequence length="515" mass="54806">MRKRVLVLLTLLFVCVSVGVYAVEDIQSSLVQGSTAGLKAGAPYTMELKLALPGGYRNTYKSFTLSFLMDRSLSYKKSSVTASADKSAYRVMHSSTESGREIVTLLIDDVGKLKGPDVSLTIDTVIKSGVKDLRAVTNTYVMSTISSAGKAQTVQKTVKSDENAAPAPAPTPAPGGTESVEPVMVGENTLKGKAAPGTKIQVFRSNTRIGAGAADSKGNFAIVINPQPEGAKLEFRFATSGGEKKIAVVVGAAEGTGETSPAHKELADFLRVLEGANRDNLDEVQKLQIDAGIARARYTLAKSDVPDSELKAVLGDVKGALAVARPAYVTGYPNNTFGPRKPMTRGEVAAVFTKILNHGKPASGFSSFKDVDEGKWYAASVGFMEKRGIIGGYSDGSFKPNKSITRAEFAKILAGYAGLTPGGSARFSDVKGGHWAEGYIAVVADRGYMSGRREGKFDPTAEITRQEVVTAMNKAMQRTPDKAFLDTYAKNPFSDVKSSAWSYYQILEATGQPTK</sequence>
<evidence type="ECO:0000259" key="3">
    <source>
        <dbReference type="PROSITE" id="PS51272"/>
    </source>
</evidence>
<dbReference type="Pfam" id="PF17936">
    <property type="entry name" value="Big_6"/>
    <property type="match status" value="1"/>
</dbReference>
<name>A0A3S4YLN0_9FIRM</name>
<dbReference type="PROSITE" id="PS51272">
    <property type="entry name" value="SLH"/>
    <property type="match status" value="3"/>
</dbReference>
<dbReference type="KEGG" id="piv:NCTC13079_01404"/>
<organism evidence="4 5">
    <name type="scientific">Aedoeadaptatus ivorii</name>
    <dbReference type="NCBI Taxonomy" id="54006"/>
    <lineage>
        <taxon>Bacteria</taxon>
        <taxon>Bacillati</taxon>
        <taxon>Bacillota</taxon>
        <taxon>Tissierellia</taxon>
        <taxon>Tissierellales</taxon>
        <taxon>Peptoniphilaceae</taxon>
        <taxon>Aedoeadaptatus</taxon>
    </lineage>
</organism>
<dbReference type="EMBL" id="LR134523">
    <property type="protein sequence ID" value="VEJ36200.1"/>
    <property type="molecule type" value="Genomic_DNA"/>
</dbReference>
<dbReference type="InterPro" id="IPR041498">
    <property type="entry name" value="Big_6"/>
</dbReference>
<feature type="signal peptide" evidence="2">
    <location>
        <begin position="1"/>
        <end position="22"/>
    </location>
</feature>
<feature type="region of interest" description="Disordered" evidence="1">
    <location>
        <begin position="158"/>
        <end position="181"/>
    </location>
</feature>
<keyword evidence="2" id="KW-0732">Signal</keyword>
<dbReference type="OrthoDB" id="1698971at2"/>
<reference evidence="4 5" key="1">
    <citation type="submission" date="2018-12" db="EMBL/GenBank/DDBJ databases">
        <authorList>
            <consortium name="Pathogen Informatics"/>
        </authorList>
    </citation>
    <scope>NUCLEOTIDE SEQUENCE [LARGE SCALE GENOMIC DNA]</scope>
    <source>
        <strain evidence="4 5">NCTC13079</strain>
    </source>
</reference>
<evidence type="ECO:0000313" key="4">
    <source>
        <dbReference type="EMBL" id="VEJ36200.1"/>
    </source>
</evidence>
<dbReference type="PANTHER" id="PTHR43308">
    <property type="entry name" value="OUTER MEMBRANE PROTEIN ALPHA-RELATED"/>
    <property type="match status" value="1"/>
</dbReference>
<dbReference type="InterPro" id="IPR001119">
    <property type="entry name" value="SLH_dom"/>
</dbReference>
<gene>
    <name evidence="4" type="primary">ctc_2</name>
    <name evidence="4" type="ORF">NCTC13079_01404</name>
</gene>
<feature type="chain" id="PRO_5018777773" evidence="2">
    <location>
        <begin position="23"/>
        <end position="515"/>
    </location>
</feature>
<accession>A0A3S4YLN0</accession>
<evidence type="ECO:0000256" key="1">
    <source>
        <dbReference type="SAM" id="MobiDB-lite"/>
    </source>
</evidence>
<feature type="domain" description="SLH" evidence="3">
    <location>
        <begin position="428"/>
        <end position="486"/>
    </location>
</feature>
<dbReference type="PANTHER" id="PTHR43308:SF5">
    <property type="entry name" value="S-LAYER PROTEIN _ PEPTIDOGLYCAN ENDO-BETA-N-ACETYLGLUCOSAMINIDASE"/>
    <property type="match status" value="1"/>
</dbReference>
<protein>
    <submittedName>
        <fullName evidence="4">Parasporal protein</fullName>
    </submittedName>
</protein>
<dbReference type="InterPro" id="IPR051465">
    <property type="entry name" value="Cell_Envelope_Struct_Comp"/>
</dbReference>
<keyword evidence="5" id="KW-1185">Reference proteome</keyword>
<evidence type="ECO:0000256" key="2">
    <source>
        <dbReference type="SAM" id="SignalP"/>
    </source>
</evidence>
<dbReference type="Pfam" id="PF00395">
    <property type="entry name" value="SLH"/>
    <property type="match status" value="3"/>
</dbReference>
<evidence type="ECO:0000313" key="5">
    <source>
        <dbReference type="Proteomes" id="UP000269544"/>
    </source>
</evidence>
<feature type="domain" description="SLH" evidence="3">
    <location>
        <begin position="300"/>
        <end position="363"/>
    </location>
</feature>
<dbReference type="Gene3D" id="2.60.40.740">
    <property type="match status" value="1"/>
</dbReference>
<dbReference type="AlphaFoldDB" id="A0A3S4YLN0"/>
<dbReference type="Proteomes" id="UP000269544">
    <property type="component" value="Chromosome"/>
</dbReference>